<dbReference type="Gene3D" id="2.40.50.230">
    <property type="entry name" value="Gp5 N-terminal domain"/>
    <property type="match status" value="1"/>
</dbReference>
<accession>A0ABQ6CR92</accession>
<dbReference type="Proteomes" id="UP001156882">
    <property type="component" value="Unassembled WGS sequence"/>
</dbReference>
<evidence type="ECO:0000256" key="1">
    <source>
        <dbReference type="SAM" id="MobiDB-lite"/>
    </source>
</evidence>
<dbReference type="InterPro" id="IPR037026">
    <property type="entry name" value="Vgr_OB-fold_dom_sf"/>
</dbReference>
<dbReference type="Pfam" id="PF04717">
    <property type="entry name" value="Phage_base_V"/>
    <property type="match status" value="1"/>
</dbReference>
<reference evidence="4" key="1">
    <citation type="journal article" date="2019" name="Int. J. Syst. Evol. Microbiol.">
        <title>The Global Catalogue of Microorganisms (GCM) 10K type strain sequencing project: providing services to taxonomists for standard genome sequencing and annotation.</title>
        <authorList>
            <consortium name="The Broad Institute Genomics Platform"/>
            <consortium name="The Broad Institute Genome Sequencing Center for Infectious Disease"/>
            <person name="Wu L."/>
            <person name="Ma J."/>
        </authorList>
    </citation>
    <scope>NUCLEOTIDE SEQUENCE [LARGE SCALE GENOMIC DNA]</scope>
    <source>
        <strain evidence="4">NBRC 101365</strain>
    </source>
</reference>
<dbReference type="EMBL" id="BSPC01000048">
    <property type="protein sequence ID" value="GLS21239.1"/>
    <property type="molecule type" value="Genomic_DNA"/>
</dbReference>
<evidence type="ECO:0000259" key="2">
    <source>
        <dbReference type="Pfam" id="PF04717"/>
    </source>
</evidence>
<dbReference type="SUPFAM" id="SSF69349">
    <property type="entry name" value="Phage fibre proteins"/>
    <property type="match status" value="1"/>
</dbReference>
<evidence type="ECO:0000313" key="4">
    <source>
        <dbReference type="Proteomes" id="UP001156882"/>
    </source>
</evidence>
<feature type="domain" description="Gp5/Type VI secretion system Vgr protein OB-fold" evidence="2">
    <location>
        <begin position="11"/>
        <end position="84"/>
    </location>
</feature>
<dbReference type="RefSeq" id="WP_284314292.1">
    <property type="nucleotide sequence ID" value="NZ_BSPC01000048.1"/>
</dbReference>
<name>A0ABQ6CR92_9HYPH</name>
<proteinExistence type="predicted"/>
<gene>
    <name evidence="3" type="ORF">GCM10007874_42560</name>
</gene>
<sequence>MSDNIIQGVMTGTVRDNRDPDAEGRVQVIYSLPGQSQATQWARMAVPVAGGDRGFYFLPDIGDEVLLAFEGGDPRRPYVVGALWNGRDRPPATNGDGKNNIHLIRTRNGSQLTFNDGDGSSVRIELNDGKKVELDNAGLRLEDSDGNRLAIDSQNGSIVISATKTLTLKAPDITVEASGTLKTSPEAMGKSKRRP</sequence>
<dbReference type="InterPro" id="IPR006531">
    <property type="entry name" value="Gp5/Vgr_OB"/>
</dbReference>
<dbReference type="SUPFAM" id="SSF69255">
    <property type="entry name" value="gp5 N-terminal domain-like"/>
    <property type="match status" value="1"/>
</dbReference>
<comment type="caution">
    <text evidence="3">The sequence shown here is derived from an EMBL/GenBank/DDBJ whole genome shotgun (WGS) entry which is preliminary data.</text>
</comment>
<evidence type="ECO:0000313" key="3">
    <source>
        <dbReference type="EMBL" id="GLS21239.1"/>
    </source>
</evidence>
<feature type="region of interest" description="Disordered" evidence="1">
    <location>
        <begin position="175"/>
        <end position="195"/>
    </location>
</feature>
<organism evidence="3 4">
    <name type="scientific">Labrys miyagiensis</name>
    <dbReference type="NCBI Taxonomy" id="346912"/>
    <lineage>
        <taxon>Bacteria</taxon>
        <taxon>Pseudomonadati</taxon>
        <taxon>Pseudomonadota</taxon>
        <taxon>Alphaproteobacteria</taxon>
        <taxon>Hyphomicrobiales</taxon>
        <taxon>Xanthobacteraceae</taxon>
        <taxon>Labrys</taxon>
    </lineage>
</organism>
<protein>
    <submittedName>
        <fullName evidence="3">Phage tail protein</fullName>
    </submittedName>
</protein>
<keyword evidence="4" id="KW-1185">Reference proteome</keyword>